<evidence type="ECO:0000313" key="2">
    <source>
        <dbReference type="EMBL" id="UYM05404.1"/>
    </source>
</evidence>
<dbReference type="KEGG" id="sgrg:L0C25_23320"/>
<organism evidence="2 3">
    <name type="scientific">Solicola gregarius</name>
    <dbReference type="NCBI Taxonomy" id="2908642"/>
    <lineage>
        <taxon>Bacteria</taxon>
        <taxon>Bacillati</taxon>
        <taxon>Actinomycetota</taxon>
        <taxon>Actinomycetes</taxon>
        <taxon>Propionibacteriales</taxon>
        <taxon>Nocardioidaceae</taxon>
        <taxon>Solicola</taxon>
    </lineage>
</organism>
<feature type="transmembrane region" description="Helical" evidence="1">
    <location>
        <begin position="12"/>
        <end position="29"/>
    </location>
</feature>
<evidence type="ECO:0008006" key="4">
    <source>
        <dbReference type="Google" id="ProtNLM"/>
    </source>
</evidence>
<dbReference type="EMBL" id="CP094970">
    <property type="protein sequence ID" value="UYM05404.1"/>
    <property type="molecule type" value="Genomic_DNA"/>
</dbReference>
<proteinExistence type="predicted"/>
<keyword evidence="1" id="KW-0812">Transmembrane</keyword>
<dbReference type="AlphaFoldDB" id="A0AA46TIC7"/>
<accession>A0AA46TIC7</accession>
<keyword evidence="1" id="KW-1133">Transmembrane helix</keyword>
<gene>
    <name evidence="2" type="ORF">L0C25_23320</name>
</gene>
<keyword evidence="1" id="KW-0472">Membrane</keyword>
<dbReference type="Proteomes" id="UP001164390">
    <property type="component" value="Chromosome"/>
</dbReference>
<dbReference type="RefSeq" id="WP_271634239.1">
    <property type="nucleotide sequence ID" value="NZ_CP094970.1"/>
</dbReference>
<protein>
    <recommendedName>
        <fullName evidence="4">DUF1570 domain-containing protein</fullName>
    </recommendedName>
</protein>
<keyword evidence="3" id="KW-1185">Reference proteome</keyword>
<reference evidence="2" key="1">
    <citation type="submission" date="2022-01" db="EMBL/GenBank/DDBJ databases">
        <title>Nocardioidaceae gen. sp. A5X3R13.</title>
        <authorList>
            <person name="Lopez Marin M.A."/>
            <person name="Uhlik O."/>
        </authorList>
    </citation>
    <scope>NUCLEOTIDE SEQUENCE</scope>
    <source>
        <strain evidence="2">A5X3R13</strain>
    </source>
</reference>
<evidence type="ECO:0000256" key="1">
    <source>
        <dbReference type="SAM" id="Phobius"/>
    </source>
</evidence>
<sequence length="426" mass="45522">MSTTVRAVRSANVWALLVVAVVVLGFVVWQQRESSPSEAQSSTASALSPAGAVPDASALPNALDRLESAWQDRDRDEFIAAAGKTAAAERWGAQTYDNLQELGAGRIDLELVDDDAAAQAGTGGTFDASVDVSWVPGATTGLPRRRTDMATVSVKVRQTQRFNLEGVAATKDPMPLWLAGALDVTRDDNSTLVRVDGGAEKPKMRPMVDKAMADVRRVYGKPKRDAFVVIPRDSTQSSAIVGGSSDRLSQIAAITTTLDGSDATYGPVAVVVNPDIFTPLDERAAQIVLTHEATHEATGAATAVAPLWVAEGYADFVALNRDKLQPTRSASQILQRVRTSGPPKALPSDNEFGTASPRLGATYEGAWMAFRMLGEAYGDDAVTEFYGQVLRGTSADVAARRAFGTDIDSITADWRGYLDYWSEIPR</sequence>
<name>A0AA46TIC7_9ACTN</name>
<evidence type="ECO:0000313" key="3">
    <source>
        <dbReference type="Proteomes" id="UP001164390"/>
    </source>
</evidence>